<dbReference type="EMBL" id="AKKL01000022">
    <property type="protein sequence ID" value="EKT62040.1"/>
    <property type="molecule type" value="Genomic_DNA"/>
</dbReference>
<dbReference type="Proteomes" id="UP000009336">
    <property type="component" value="Unassembled WGS sequence"/>
</dbReference>
<dbReference type="Pfam" id="PF00419">
    <property type="entry name" value="Fimbrial"/>
    <property type="match status" value="1"/>
</dbReference>
<comment type="caution">
    <text evidence="7">The sequence shown here is derived from an EMBL/GenBank/DDBJ whole genome shotgun (WGS) entry which is preliminary data.</text>
</comment>
<dbReference type="InterPro" id="IPR036937">
    <property type="entry name" value="Adhesion_dom_fimbrial_sf"/>
</dbReference>
<feature type="domain" description="Fimbrial-type adhesion" evidence="6">
    <location>
        <begin position="33"/>
        <end position="165"/>
    </location>
</feature>
<dbReference type="InterPro" id="IPR050263">
    <property type="entry name" value="Bact_Fimbrial_Adh_Pro"/>
</dbReference>
<evidence type="ECO:0000313" key="8">
    <source>
        <dbReference type="Proteomes" id="UP000009336"/>
    </source>
</evidence>
<evidence type="ECO:0000256" key="5">
    <source>
        <dbReference type="SAM" id="SignalP"/>
    </source>
</evidence>
<comment type="similarity">
    <text evidence="2">Belongs to the fimbrial protein family.</text>
</comment>
<evidence type="ECO:0000313" key="7">
    <source>
        <dbReference type="EMBL" id="EKT62040.1"/>
    </source>
</evidence>
<dbReference type="PATRIC" id="fig|1141662.3.peg.1846"/>
<dbReference type="SUPFAM" id="SSF49401">
    <property type="entry name" value="Bacterial adhesins"/>
    <property type="match status" value="1"/>
</dbReference>
<evidence type="ECO:0000259" key="6">
    <source>
        <dbReference type="Pfam" id="PF00419"/>
    </source>
</evidence>
<gene>
    <name evidence="7" type="ORF">OOA_09116</name>
</gene>
<dbReference type="GO" id="GO:0043709">
    <property type="term" value="P:cell adhesion involved in single-species biofilm formation"/>
    <property type="evidence" value="ECO:0007669"/>
    <property type="project" value="TreeGrafter"/>
</dbReference>
<keyword evidence="3 5" id="KW-0732">Signal</keyword>
<dbReference type="Gene3D" id="2.60.40.1090">
    <property type="entry name" value="Fimbrial-type adhesion domain"/>
    <property type="match status" value="1"/>
</dbReference>
<name>K8X0P9_9GAMM</name>
<organism evidence="7 8">
    <name type="scientific">Providencia burhodogranariea DSM 19968</name>
    <dbReference type="NCBI Taxonomy" id="1141662"/>
    <lineage>
        <taxon>Bacteria</taxon>
        <taxon>Pseudomonadati</taxon>
        <taxon>Pseudomonadota</taxon>
        <taxon>Gammaproteobacteria</taxon>
        <taxon>Enterobacterales</taxon>
        <taxon>Morganellaceae</taxon>
        <taxon>Providencia</taxon>
    </lineage>
</organism>
<dbReference type="eggNOG" id="ENOG5033YT9">
    <property type="taxonomic scope" value="Bacteria"/>
</dbReference>
<sequence length="174" mass="18153">MTFKKVALTVALLAGVSGMSLNANADASAEVTLQGIITNTTCDVTVNGGKSVLNVGVFKASQFEANTKLGSVNMPVTLTNCSEIESGDLIIQGMTSTKNNDQNIFVSNDANTVGFMVAADNDTTILKNGQGAEIKIEEDQTSAEYNFKVGMASTTDLPKAGSYTAPILVAYIVN</sequence>
<proteinExistence type="inferred from homology"/>
<protein>
    <submittedName>
        <fullName evidence="7">Putative fimbrial-like protein</fullName>
    </submittedName>
</protein>
<dbReference type="AlphaFoldDB" id="K8X0P9"/>
<feature type="signal peptide" evidence="5">
    <location>
        <begin position="1"/>
        <end position="25"/>
    </location>
</feature>
<comment type="subcellular location">
    <subcellularLocation>
        <location evidence="1">Fimbrium</location>
    </subcellularLocation>
</comment>
<evidence type="ECO:0000256" key="3">
    <source>
        <dbReference type="ARBA" id="ARBA00022729"/>
    </source>
</evidence>
<dbReference type="PANTHER" id="PTHR33420:SF3">
    <property type="entry name" value="FIMBRIAL SUBUNIT ELFA"/>
    <property type="match status" value="1"/>
</dbReference>
<dbReference type="RefSeq" id="WP_008911839.1">
    <property type="nucleotide sequence ID" value="NZ_KB233222.1"/>
</dbReference>
<reference evidence="7 8" key="1">
    <citation type="journal article" date="2012" name="BMC Genomics">
        <title>Comparative genomics of bacteria in the genus Providencia isolated from wild Drosophila melanogaster.</title>
        <authorList>
            <person name="Galac M.R."/>
            <person name="Lazzaro B.P."/>
        </authorList>
    </citation>
    <scope>NUCLEOTIDE SEQUENCE [LARGE SCALE GENOMIC DNA]</scope>
    <source>
        <strain evidence="7 8">DSM 19968</strain>
    </source>
</reference>
<dbReference type="OrthoDB" id="6466590at2"/>
<accession>K8X0P9</accession>
<dbReference type="InterPro" id="IPR008966">
    <property type="entry name" value="Adhesion_dom_sf"/>
</dbReference>
<dbReference type="PANTHER" id="PTHR33420">
    <property type="entry name" value="FIMBRIAL SUBUNIT ELFA-RELATED"/>
    <property type="match status" value="1"/>
</dbReference>
<keyword evidence="8" id="KW-1185">Reference proteome</keyword>
<dbReference type="InterPro" id="IPR000259">
    <property type="entry name" value="Adhesion_dom_fimbrial"/>
</dbReference>
<evidence type="ECO:0000256" key="1">
    <source>
        <dbReference type="ARBA" id="ARBA00004561"/>
    </source>
</evidence>
<dbReference type="GO" id="GO:0009289">
    <property type="term" value="C:pilus"/>
    <property type="evidence" value="ECO:0007669"/>
    <property type="project" value="UniProtKB-SubCell"/>
</dbReference>
<keyword evidence="4" id="KW-0281">Fimbrium</keyword>
<feature type="chain" id="PRO_5003921692" evidence="5">
    <location>
        <begin position="26"/>
        <end position="174"/>
    </location>
</feature>
<dbReference type="STRING" id="1141662.OOA_09116"/>
<evidence type="ECO:0000256" key="2">
    <source>
        <dbReference type="ARBA" id="ARBA00006671"/>
    </source>
</evidence>
<dbReference type="HOGENOM" id="CLU_132113_0_0_6"/>
<evidence type="ECO:0000256" key="4">
    <source>
        <dbReference type="ARBA" id="ARBA00023263"/>
    </source>
</evidence>